<dbReference type="EMBL" id="JAHMHS010000085">
    <property type="protein sequence ID" value="KAK1721342.1"/>
    <property type="molecule type" value="Genomic_DNA"/>
</dbReference>
<evidence type="ECO:0000313" key="3">
    <source>
        <dbReference type="Proteomes" id="UP001244207"/>
    </source>
</evidence>
<feature type="region of interest" description="Disordered" evidence="1">
    <location>
        <begin position="69"/>
        <end position="123"/>
    </location>
</feature>
<dbReference type="Proteomes" id="UP001244207">
    <property type="component" value="Unassembled WGS sequence"/>
</dbReference>
<keyword evidence="3" id="KW-1185">Reference proteome</keyword>
<feature type="compositionally biased region" description="Polar residues" evidence="1">
    <location>
        <begin position="69"/>
        <end position="79"/>
    </location>
</feature>
<feature type="region of interest" description="Disordered" evidence="1">
    <location>
        <begin position="35"/>
        <end position="56"/>
    </location>
</feature>
<accession>A0AAD8XET2</accession>
<evidence type="ECO:0000256" key="1">
    <source>
        <dbReference type="SAM" id="MobiDB-lite"/>
    </source>
</evidence>
<proteinExistence type="predicted"/>
<dbReference type="AlphaFoldDB" id="A0AAD8XET2"/>
<dbReference type="PROSITE" id="PS51257">
    <property type="entry name" value="PROKAR_LIPOPROTEIN"/>
    <property type="match status" value="1"/>
</dbReference>
<evidence type="ECO:0000313" key="2">
    <source>
        <dbReference type="EMBL" id="KAK1721342.1"/>
    </source>
</evidence>
<protein>
    <submittedName>
        <fullName evidence="2">Uncharacterized protein</fullName>
    </submittedName>
</protein>
<feature type="region of interest" description="Disordered" evidence="1">
    <location>
        <begin position="1"/>
        <end position="20"/>
    </location>
</feature>
<dbReference type="GeneID" id="85396804"/>
<reference evidence="2" key="1">
    <citation type="submission" date="2021-12" db="EMBL/GenBank/DDBJ databases">
        <title>Comparative genomics, transcriptomics and evolutionary studies reveal genomic signatures of adaptation to plant cell wall in hemibiotrophic fungi.</title>
        <authorList>
            <consortium name="DOE Joint Genome Institute"/>
            <person name="Baroncelli R."/>
            <person name="Diaz J.F."/>
            <person name="Benocci T."/>
            <person name="Peng M."/>
            <person name="Battaglia E."/>
            <person name="Haridas S."/>
            <person name="Andreopoulos W."/>
            <person name="Labutti K."/>
            <person name="Pangilinan J."/>
            <person name="Floch G.L."/>
            <person name="Makela M.R."/>
            <person name="Henrissat B."/>
            <person name="Grigoriev I.V."/>
            <person name="Crouch J.A."/>
            <person name="De Vries R.P."/>
            <person name="Sukno S.A."/>
            <person name="Thon M.R."/>
        </authorList>
    </citation>
    <scope>NUCLEOTIDE SEQUENCE</scope>
    <source>
        <strain evidence="2">CBS 112980</strain>
    </source>
</reference>
<sequence length="184" mass="20158">MGVEKRIKGSSMPPTNNGSIGCDIAILAAVKTMEQQDVRPANPSLPLFSETNDQVKDRNSEVIEELSTNLDDISNAQPNPYNPSIMAGTADEKDPQQPNQTEPLASTRKGKVNSKPGPLSEAERTAARLEIARVLEGVPIEETTFILVNWVLELFMDMGIDLSVGFKEFIAEKLTDNNQLFADQ</sequence>
<organism evidence="2 3">
    <name type="scientific">Glomerella acutata</name>
    <name type="common">Colletotrichum acutatum</name>
    <dbReference type="NCBI Taxonomy" id="27357"/>
    <lineage>
        <taxon>Eukaryota</taxon>
        <taxon>Fungi</taxon>
        <taxon>Dikarya</taxon>
        <taxon>Ascomycota</taxon>
        <taxon>Pezizomycotina</taxon>
        <taxon>Sordariomycetes</taxon>
        <taxon>Hypocreomycetidae</taxon>
        <taxon>Glomerellales</taxon>
        <taxon>Glomerellaceae</taxon>
        <taxon>Colletotrichum</taxon>
        <taxon>Colletotrichum acutatum species complex</taxon>
    </lineage>
</organism>
<name>A0AAD8XET2_GLOAC</name>
<gene>
    <name evidence="2" type="ORF">BDZ83DRAFT_732893</name>
</gene>
<dbReference type="RefSeq" id="XP_060362138.1">
    <property type="nucleotide sequence ID" value="XM_060512906.1"/>
</dbReference>
<comment type="caution">
    <text evidence="2">The sequence shown here is derived from an EMBL/GenBank/DDBJ whole genome shotgun (WGS) entry which is preliminary data.</text>
</comment>